<feature type="transmembrane region" description="Helical" evidence="1">
    <location>
        <begin position="38"/>
        <end position="55"/>
    </location>
</feature>
<reference evidence="2 3" key="1">
    <citation type="submission" date="2018-01" db="EMBL/GenBank/DDBJ databases">
        <authorList>
            <person name="Yu X.-D."/>
        </authorList>
    </citation>
    <scope>NUCLEOTIDE SEQUENCE [LARGE SCALE GENOMIC DNA]</scope>
    <source>
        <strain evidence="2 3">ZX-21</strain>
    </source>
</reference>
<name>A0A2S4HB40_9GAMM</name>
<organism evidence="2 3">
    <name type="scientific">Zhongshania marina</name>
    <dbReference type="NCBI Taxonomy" id="2304603"/>
    <lineage>
        <taxon>Bacteria</taxon>
        <taxon>Pseudomonadati</taxon>
        <taxon>Pseudomonadota</taxon>
        <taxon>Gammaproteobacteria</taxon>
        <taxon>Cellvibrionales</taxon>
        <taxon>Spongiibacteraceae</taxon>
        <taxon>Zhongshania</taxon>
    </lineage>
</organism>
<evidence type="ECO:0000256" key="1">
    <source>
        <dbReference type="SAM" id="Phobius"/>
    </source>
</evidence>
<dbReference type="AlphaFoldDB" id="A0A2S4HB40"/>
<feature type="transmembrane region" description="Helical" evidence="1">
    <location>
        <begin position="102"/>
        <end position="119"/>
    </location>
</feature>
<accession>A0A2S4HB40</accession>
<gene>
    <name evidence="2" type="ORF">C0068_17800</name>
</gene>
<keyword evidence="1" id="KW-1133">Transmembrane helix</keyword>
<evidence type="ECO:0000313" key="2">
    <source>
        <dbReference type="EMBL" id="POP51177.1"/>
    </source>
</evidence>
<comment type="caution">
    <text evidence="2">The sequence shown here is derived from an EMBL/GenBank/DDBJ whole genome shotgun (WGS) entry which is preliminary data.</text>
</comment>
<proteinExistence type="predicted"/>
<feature type="transmembrane region" description="Helical" evidence="1">
    <location>
        <begin position="67"/>
        <end position="82"/>
    </location>
</feature>
<keyword evidence="1" id="KW-0472">Membrane</keyword>
<dbReference type="EMBL" id="PQGG01000042">
    <property type="protein sequence ID" value="POP51177.1"/>
    <property type="molecule type" value="Genomic_DNA"/>
</dbReference>
<protein>
    <submittedName>
        <fullName evidence="2">Uncharacterized protein</fullName>
    </submittedName>
</protein>
<dbReference type="Proteomes" id="UP000237222">
    <property type="component" value="Unassembled WGS sequence"/>
</dbReference>
<keyword evidence="1" id="KW-0812">Transmembrane</keyword>
<evidence type="ECO:0000313" key="3">
    <source>
        <dbReference type="Proteomes" id="UP000237222"/>
    </source>
</evidence>
<sequence length="127" mass="14595">MSLLFARSDMRRLNEREEVAVPLGVLFVPIILMRTNNYQVAAFGVVLFIAIYILYSKYFFPDIRSKVVTLLGAVTVGVYGLASCRNGRCKDYSHDLFDGLTWSDSIYIAYLVTVSLLIFKNYKKKYR</sequence>